<evidence type="ECO:0008006" key="4">
    <source>
        <dbReference type="Google" id="ProtNLM"/>
    </source>
</evidence>
<feature type="signal peptide" evidence="1">
    <location>
        <begin position="1"/>
        <end position="18"/>
    </location>
</feature>
<feature type="chain" id="PRO_5016392132" description="Lipid/polyisoprenoid-binding YceI-like domain-containing protein" evidence="1">
    <location>
        <begin position="19"/>
        <end position="178"/>
    </location>
</feature>
<dbReference type="EMBL" id="CP029480">
    <property type="protein sequence ID" value="AWW00342.1"/>
    <property type="molecule type" value="Genomic_DNA"/>
</dbReference>
<name>A0A2Z4GGM7_9BACT</name>
<keyword evidence="3" id="KW-1185">Reference proteome</keyword>
<evidence type="ECO:0000313" key="2">
    <source>
        <dbReference type="EMBL" id="AWW00342.1"/>
    </source>
</evidence>
<accession>A0A2Z4GGM7</accession>
<sequence length="178" mass="20254">MRILFTLCAFFGFLSANAQRIYLKVNEPIFSAKDAINNSGPGLDLSGYIELTEASVAFNRLAAGQSGRNQKGSLTIKILEEKGLHSLPHLIESKLLGNVHFNGEIIFTNGGLEPKIYQKYKFSKFLIAGTEKEFSYESELIIDIFFQFFEQTNYTFNDNGTVKETRSVGWDFERDRLW</sequence>
<protein>
    <recommendedName>
        <fullName evidence="4">Lipid/polyisoprenoid-binding YceI-like domain-containing protein</fullName>
    </recommendedName>
</protein>
<dbReference type="AlphaFoldDB" id="A0A2Z4GGM7"/>
<reference evidence="2 3" key="1">
    <citation type="submission" date="2018-05" db="EMBL/GenBank/DDBJ databases">
        <title>Complete genome sequence of Arcticibacterium luteifluviistationis SM1504T, a cytophagaceae bacterium isolated from Arctic surface seawater.</title>
        <authorList>
            <person name="Li Y."/>
            <person name="Qin Q.-L."/>
        </authorList>
    </citation>
    <scope>NUCLEOTIDE SEQUENCE [LARGE SCALE GENOMIC DNA]</scope>
    <source>
        <strain evidence="2 3">SM1504</strain>
    </source>
</reference>
<dbReference type="KEGG" id="als:DJ013_20055"/>
<keyword evidence="1" id="KW-0732">Signal</keyword>
<evidence type="ECO:0000313" key="3">
    <source>
        <dbReference type="Proteomes" id="UP000249873"/>
    </source>
</evidence>
<gene>
    <name evidence="2" type="ORF">DJ013_20055</name>
</gene>
<organism evidence="2 3">
    <name type="scientific">Arcticibacterium luteifluviistationis</name>
    <dbReference type="NCBI Taxonomy" id="1784714"/>
    <lineage>
        <taxon>Bacteria</taxon>
        <taxon>Pseudomonadati</taxon>
        <taxon>Bacteroidota</taxon>
        <taxon>Cytophagia</taxon>
        <taxon>Cytophagales</taxon>
        <taxon>Leadbetterellaceae</taxon>
        <taxon>Arcticibacterium</taxon>
    </lineage>
</organism>
<dbReference type="RefSeq" id="WP_111373708.1">
    <property type="nucleotide sequence ID" value="NZ_CP029480.1"/>
</dbReference>
<evidence type="ECO:0000256" key="1">
    <source>
        <dbReference type="SAM" id="SignalP"/>
    </source>
</evidence>
<dbReference type="Proteomes" id="UP000249873">
    <property type="component" value="Chromosome"/>
</dbReference>
<proteinExistence type="predicted"/>